<name>A0ABP0ZNL7_9ASCO</name>
<sequence>MDFLGIIRFETLNGTKFDPTTPPVLYVNDNSRNGVVFNGQEMQRGETRMVKDGDELEIKTAALLTYEALSLDPITPSYTHHNTDATVGKWQITPIKIGCGSFGSVYVARLSGSLKSFAVKVLHPKIPDLTLSNSRSNREYNLLNGIKHVRSTTSIATTVT</sequence>
<dbReference type="EMBL" id="OZ022408">
    <property type="protein sequence ID" value="CAK9439608.1"/>
    <property type="molecule type" value="Genomic_DNA"/>
</dbReference>
<proteinExistence type="predicted"/>
<keyword evidence="1" id="KW-0067">ATP-binding</keyword>
<dbReference type="GeneID" id="92208904"/>
<accession>A0ABP0ZNL7</accession>
<feature type="domain" description="FHA" evidence="2">
    <location>
        <begin position="23"/>
        <end position="58"/>
    </location>
</feature>
<dbReference type="SUPFAM" id="SSF49879">
    <property type="entry name" value="SMAD/FHA domain"/>
    <property type="match status" value="1"/>
</dbReference>
<dbReference type="InterPro" id="IPR011009">
    <property type="entry name" value="Kinase-like_dom_sf"/>
</dbReference>
<organism evidence="3 4">
    <name type="scientific">Lodderomyces beijingensis</name>
    <dbReference type="NCBI Taxonomy" id="1775926"/>
    <lineage>
        <taxon>Eukaryota</taxon>
        <taxon>Fungi</taxon>
        <taxon>Dikarya</taxon>
        <taxon>Ascomycota</taxon>
        <taxon>Saccharomycotina</taxon>
        <taxon>Pichiomycetes</taxon>
        <taxon>Debaryomycetaceae</taxon>
        <taxon>Candida/Lodderomyces clade</taxon>
        <taxon>Lodderomyces</taxon>
    </lineage>
</organism>
<evidence type="ECO:0000259" key="2">
    <source>
        <dbReference type="Pfam" id="PF00498"/>
    </source>
</evidence>
<dbReference type="RefSeq" id="XP_066830646.1">
    <property type="nucleotide sequence ID" value="XM_066973848.1"/>
</dbReference>
<dbReference type="InterPro" id="IPR008984">
    <property type="entry name" value="SMAD_FHA_dom_sf"/>
</dbReference>
<dbReference type="Proteomes" id="UP001497383">
    <property type="component" value="Chromosome 4"/>
</dbReference>
<dbReference type="Gene3D" id="3.30.200.20">
    <property type="entry name" value="Phosphorylase Kinase, domain 1"/>
    <property type="match status" value="1"/>
</dbReference>
<dbReference type="PROSITE" id="PS00107">
    <property type="entry name" value="PROTEIN_KINASE_ATP"/>
    <property type="match status" value="1"/>
</dbReference>
<dbReference type="InterPro" id="IPR000253">
    <property type="entry name" value="FHA_dom"/>
</dbReference>
<protein>
    <recommendedName>
        <fullName evidence="2">FHA domain-containing protein</fullName>
    </recommendedName>
</protein>
<gene>
    <name evidence="3" type="ORF">LODBEIA_P37080</name>
</gene>
<keyword evidence="1" id="KW-0547">Nucleotide-binding</keyword>
<dbReference type="SUPFAM" id="SSF56112">
    <property type="entry name" value="Protein kinase-like (PK-like)"/>
    <property type="match status" value="1"/>
</dbReference>
<evidence type="ECO:0000313" key="4">
    <source>
        <dbReference type="Proteomes" id="UP001497383"/>
    </source>
</evidence>
<keyword evidence="4" id="KW-1185">Reference proteome</keyword>
<evidence type="ECO:0000313" key="3">
    <source>
        <dbReference type="EMBL" id="CAK9439608.1"/>
    </source>
</evidence>
<feature type="binding site" evidence="1">
    <location>
        <position position="120"/>
    </location>
    <ligand>
        <name>ATP</name>
        <dbReference type="ChEBI" id="CHEBI:30616"/>
    </ligand>
</feature>
<evidence type="ECO:0000256" key="1">
    <source>
        <dbReference type="PROSITE-ProRule" id="PRU10141"/>
    </source>
</evidence>
<reference evidence="3 4" key="1">
    <citation type="submission" date="2024-03" db="EMBL/GenBank/DDBJ databases">
        <authorList>
            <person name="Brejova B."/>
        </authorList>
    </citation>
    <scope>NUCLEOTIDE SEQUENCE [LARGE SCALE GENOMIC DNA]</scope>
    <source>
        <strain evidence="3 4">CBS 14171</strain>
    </source>
</reference>
<dbReference type="Gene3D" id="2.60.200.20">
    <property type="match status" value="1"/>
</dbReference>
<dbReference type="Pfam" id="PF00498">
    <property type="entry name" value="FHA"/>
    <property type="match status" value="1"/>
</dbReference>
<dbReference type="InterPro" id="IPR017441">
    <property type="entry name" value="Protein_kinase_ATP_BS"/>
</dbReference>